<dbReference type="Gene3D" id="3.30.1050.10">
    <property type="entry name" value="SCP2 sterol-binding domain"/>
    <property type="match status" value="1"/>
</dbReference>
<proteinExistence type="inferred from homology"/>
<name>A0A4Z1I3H2_9HELO</name>
<dbReference type="InterPro" id="IPR001279">
    <property type="entry name" value="Metallo-B-lactamas"/>
</dbReference>
<evidence type="ECO:0000313" key="7">
    <source>
        <dbReference type="Proteomes" id="UP000297452"/>
    </source>
</evidence>
<dbReference type="Pfam" id="PF00753">
    <property type="entry name" value="Lactamase_B"/>
    <property type="match status" value="1"/>
</dbReference>
<dbReference type="Proteomes" id="UP000297452">
    <property type="component" value="Unassembled WGS sequence"/>
</dbReference>
<dbReference type="SMART" id="SM00849">
    <property type="entry name" value="Lactamase_B"/>
    <property type="match status" value="1"/>
</dbReference>
<evidence type="ECO:0000256" key="4">
    <source>
        <dbReference type="ARBA" id="ARBA00033751"/>
    </source>
</evidence>
<dbReference type="GO" id="GO:0046983">
    <property type="term" value="F:protein dimerization activity"/>
    <property type="evidence" value="ECO:0007669"/>
    <property type="project" value="InterPro"/>
</dbReference>
<dbReference type="InterPro" id="IPR036866">
    <property type="entry name" value="RibonucZ/Hydroxyglut_hydro"/>
</dbReference>
<comment type="caution">
    <text evidence="6">The sequence shown here is derived from an EMBL/GenBank/DDBJ whole genome shotgun (WGS) entry which is preliminary data.</text>
</comment>
<evidence type="ECO:0000256" key="1">
    <source>
        <dbReference type="ARBA" id="ARBA00022723"/>
    </source>
</evidence>
<comment type="similarity">
    <text evidence="4">Belongs to the metallo-beta-lactamase superfamily. Type III sulfatase family.</text>
</comment>
<dbReference type="InterPro" id="IPR052195">
    <property type="entry name" value="Bact_Alkyl/Aryl-Sulfatase"/>
</dbReference>
<dbReference type="InterPro" id="IPR036527">
    <property type="entry name" value="SCP2_sterol-bd_dom_sf"/>
</dbReference>
<dbReference type="SUPFAM" id="SSF55718">
    <property type="entry name" value="SCP-like"/>
    <property type="match status" value="1"/>
</dbReference>
<dbReference type="InterPro" id="IPR029229">
    <property type="entry name" value="Alkyl_sulf_C"/>
</dbReference>
<dbReference type="Pfam" id="PF14863">
    <property type="entry name" value="Alkyl_sulf_dimr"/>
    <property type="match status" value="1"/>
</dbReference>
<keyword evidence="7" id="KW-1185">Reference proteome</keyword>
<dbReference type="InterPro" id="IPR044097">
    <property type="entry name" value="Bds1/SdsA1_MBL-fold"/>
</dbReference>
<evidence type="ECO:0000259" key="5">
    <source>
        <dbReference type="SMART" id="SM00849"/>
    </source>
</evidence>
<feature type="domain" description="Metallo-beta-lactamase" evidence="5">
    <location>
        <begin position="147"/>
        <end position="377"/>
    </location>
</feature>
<protein>
    <recommendedName>
        <fullName evidence="5">Metallo-beta-lactamase domain-containing protein</fullName>
    </recommendedName>
</protein>
<dbReference type="OrthoDB" id="449487at2759"/>
<dbReference type="Gene3D" id="1.25.40.880">
    <property type="entry name" value="Alkyl sulfatase, dimerisation domain"/>
    <property type="match status" value="1"/>
</dbReference>
<dbReference type="InterPro" id="IPR029228">
    <property type="entry name" value="Alkyl_sulf_dimr"/>
</dbReference>
<dbReference type="GO" id="GO:0018909">
    <property type="term" value="P:dodecyl sulfate metabolic process"/>
    <property type="evidence" value="ECO:0007669"/>
    <property type="project" value="InterPro"/>
</dbReference>
<evidence type="ECO:0000256" key="3">
    <source>
        <dbReference type="ARBA" id="ARBA00022833"/>
    </source>
</evidence>
<dbReference type="PANTHER" id="PTHR43223:SF1">
    <property type="entry name" value="ALKYL_ARYL-SULFATASE BDS1"/>
    <property type="match status" value="1"/>
</dbReference>
<dbReference type="Pfam" id="PF14864">
    <property type="entry name" value="Alkyl_sulf_C"/>
    <property type="match status" value="1"/>
</dbReference>
<gene>
    <name evidence="6" type="ORF">BOTNAR_0228g00180</name>
</gene>
<dbReference type="EMBL" id="PQXJ01000228">
    <property type="protein sequence ID" value="TGO56218.1"/>
    <property type="molecule type" value="Genomic_DNA"/>
</dbReference>
<dbReference type="InterPro" id="IPR038536">
    <property type="entry name" value="Alkyl/aryl-sulf_dimr_sf"/>
</dbReference>
<sequence>MQGVEQIPLLELQGGSKRLAHTVKFLRSFLDWIKDALQSVEPVAPFHKAKSTTSLFNIPPTSDSNNDFKFATRGLIRAIENLHIFSDPNPTDGLQSVVWDTKAYDFLVGECPATAKAALWRQGQLCDATAGLYLVTEGVYQIRGLDLANMSIVRIPGTNGIIIIDCLTSVETARKAIELYQQWHVENNGQEAEIKALFYTHCHVDHFGGASAIVRKAKEQGQTIRIFGPEGFLEHAVSENLYAGAAMSRRSIYMYGMKLPKSPAGQIGCGLGQCTSTGEISLVAPTHYIIQNGDLVDGIEGLQIICQLTPGTEAPAEVNYYLPDYKALCAAENATHTLHNIQTLRGAPVRDARLWSRYLDESITLFGDKIDVVFAGHHWPTWNDDENLVLQFLSEQRDYYAYLHNESLRQINDGQTPLEIAENIQMPPNLSAKTHLQGYYGSISHNVKGVYDKYMGWFNVNPAYLLPLQPTDEATEFVKCMGGNQAVLDMANEYITNENLRFAATLLDKLVFKTQSSVEKDSDIAKQAMATLASVYNTLGWGSENATWRNFYLTGAYELQFGPQKVNLAMSPEALLTLSFDELFDTIAIKIEGPAAFKKPEVYLEKEITIDFMVSDIQQNNKPSAGWHLRLSNAAMTGHAIPYAASLEKPNSGSDLTIWLDHVNLVRLVGATALGRNPDIVDNPYIALTTAGDANAWTKIIALIKLPTVDFNIVIP</sequence>
<accession>A0A4Z1I3H2</accession>
<evidence type="ECO:0000313" key="6">
    <source>
        <dbReference type="EMBL" id="TGO56218.1"/>
    </source>
</evidence>
<keyword evidence="2" id="KW-0378">Hydrolase</keyword>
<dbReference type="AlphaFoldDB" id="A0A4Z1I3H2"/>
<dbReference type="Gene3D" id="3.60.15.30">
    <property type="entry name" value="Metallo-beta-lactamase domain"/>
    <property type="match status" value="1"/>
</dbReference>
<dbReference type="GO" id="GO:0046872">
    <property type="term" value="F:metal ion binding"/>
    <property type="evidence" value="ECO:0007669"/>
    <property type="project" value="UniProtKB-KW"/>
</dbReference>
<keyword evidence="3" id="KW-0862">Zinc</keyword>
<evidence type="ECO:0000256" key="2">
    <source>
        <dbReference type="ARBA" id="ARBA00022801"/>
    </source>
</evidence>
<keyword evidence="1" id="KW-0479">Metal-binding</keyword>
<dbReference type="PANTHER" id="PTHR43223">
    <property type="entry name" value="ALKYL/ARYL-SULFATASE"/>
    <property type="match status" value="1"/>
</dbReference>
<organism evidence="6 7">
    <name type="scientific">Botryotinia narcissicola</name>
    <dbReference type="NCBI Taxonomy" id="278944"/>
    <lineage>
        <taxon>Eukaryota</taxon>
        <taxon>Fungi</taxon>
        <taxon>Dikarya</taxon>
        <taxon>Ascomycota</taxon>
        <taxon>Pezizomycotina</taxon>
        <taxon>Leotiomycetes</taxon>
        <taxon>Helotiales</taxon>
        <taxon>Sclerotiniaceae</taxon>
        <taxon>Botryotinia</taxon>
    </lineage>
</organism>
<dbReference type="SUPFAM" id="SSF56281">
    <property type="entry name" value="Metallo-hydrolase/oxidoreductase"/>
    <property type="match status" value="1"/>
</dbReference>
<dbReference type="GO" id="GO:0018741">
    <property type="term" value="F:linear primary-alkylsulfatase activity"/>
    <property type="evidence" value="ECO:0007669"/>
    <property type="project" value="InterPro"/>
</dbReference>
<dbReference type="CDD" id="cd07710">
    <property type="entry name" value="arylsulfatase_Sdsa1-like_MBL-fold"/>
    <property type="match status" value="1"/>
</dbReference>
<reference evidence="6 7" key="1">
    <citation type="submission" date="2017-12" db="EMBL/GenBank/DDBJ databases">
        <title>Comparative genomics of Botrytis spp.</title>
        <authorList>
            <person name="Valero-Jimenez C.A."/>
            <person name="Tapia P."/>
            <person name="Veloso J."/>
            <person name="Silva-Moreno E."/>
            <person name="Staats M."/>
            <person name="Valdes J.H."/>
            <person name="Van Kan J.A.L."/>
        </authorList>
    </citation>
    <scope>NUCLEOTIDE SEQUENCE [LARGE SCALE GENOMIC DNA]</scope>
    <source>
        <strain evidence="6 7">MUCL2120</strain>
    </source>
</reference>